<evidence type="ECO:0000256" key="4">
    <source>
        <dbReference type="ARBA" id="ARBA00035255"/>
    </source>
</evidence>
<dbReference type="GO" id="GO:0005840">
    <property type="term" value="C:ribosome"/>
    <property type="evidence" value="ECO:0007669"/>
    <property type="project" value="UniProtKB-KW"/>
</dbReference>
<evidence type="ECO:0000259" key="9">
    <source>
        <dbReference type="PROSITE" id="PS50881"/>
    </source>
</evidence>
<dbReference type="InterPro" id="IPR000851">
    <property type="entry name" value="Ribosomal_uS5"/>
</dbReference>
<gene>
    <name evidence="10" type="ORF">A2824_00440</name>
</gene>
<keyword evidence="2 6" id="KW-0689">Ribosomal protein</keyword>
<dbReference type="Pfam" id="PF00333">
    <property type="entry name" value="Ribosomal_S5"/>
    <property type="match status" value="1"/>
</dbReference>
<name>A0A1F6VLY7_9BACT</name>
<dbReference type="InterPro" id="IPR020568">
    <property type="entry name" value="Ribosomal_Su5_D2-typ_SF"/>
</dbReference>
<dbReference type="Proteomes" id="UP000178059">
    <property type="component" value="Unassembled WGS sequence"/>
</dbReference>
<dbReference type="PANTHER" id="PTHR48277">
    <property type="entry name" value="MITOCHONDRIAL RIBOSOMAL PROTEIN S5"/>
    <property type="match status" value="1"/>
</dbReference>
<organism evidence="10 11">
    <name type="scientific">Candidatus Nomurabacteria bacterium RIFCSPHIGHO2_01_FULL_42_16</name>
    <dbReference type="NCBI Taxonomy" id="1801743"/>
    <lineage>
        <taxon>Bacteria</taxon>
        <taxon>Candidatus Nomuraibacteriota</taxon>
    </lineage>
</organism>
<accession>A0A1F6VLY7</accession>
<dbReference type="Gene3D" id="3.30.230.10">
    <property type="match status" value="1"/>
</dbReference>
<evidence type="ECO:0000256" key="3">
    <source>
        <dbReference type="ARBA" id="ARBA00023274"/>
    </source>
</evidence>
<dbReference type="GO" id="GO:1990904">
    <property type="term" value="C:ribonucleoprotein complex"/>
    <property type="evidence" value="ECO:0007669"/>
    <property type="project" value="UniProtKB-UniRule"/>
</dbReference>
<evidence type="ECO:0000256" key="5">
    <source>
        <dbReference type="ARBA" id="ARBA00035519"/>
    </source>
</evidence>
<dbReference type="SUPFAM" id="SSF54211">
    <property type="entry name" value="Ribosomal protein S5 domain 2-like"/>
    <property type="match status" value="1"/>
</dbReference>
<feature type="region of interest" description="Disordered" evidence="8">
    <location>
        <begin position="1"/>
        <end position="29"/>
    </location>
</feature>
<dbReference type="STRING" id="1801743.A2824_00440"/>
<dbReference type="SUPFAM" id="SSF54768">
    <property type="entry name" value="dsRNA-binding domain-like"/>
    <property type="match status" value="1"/>
</dbReference>
<feature type="domain" description="S5 DRBM" evidence="9">
    <location>
        <begin position="32"/>
        <end position="95"/>
    </location>
</feature>
<evidence type="ECO:0000256" key="2">
    <source>
        <dbReference type="ARBA" id="ARBA00022980"/>
    </source>
</evidence>
<dbReference type="InterPro" id="IPR013810">
    <property type="entry name" value="Ribosomal_uS5_N"/>
</dbReference>
<evidence type="ECO:0000256" key="7">
    <source>
        <dbReference type="RuleBase" id="RU003823"/>
    </source>
</evidence>
<comment type="caution">
    <text evidence="10">The sequence shown here is derived from an EMBL/GenBank/DDBJ whole genome shotgun (WGS) entry which is preliminary data.</text>
</comment>
<dbReference type="EMBL" id="MFTT01000002">
    <property type="protein sequence ID" value="OGI70633.1"/>
    <property type="molecule type" value="Genomic_DNA"/>
</dbReference>
<dbReference type="InterPro" id="IPR014721">
    <property type="entry name" value="Ribsml_uS5_D2-typ_fold_subgr"/>
</dbReference>
<dbReference type="GO" id="GO:0003735">
    <property type="term" value="F:structural constituent of ribosome"/>
    <property type="evidence" value="ECO:0007669"/>
    <property type="project" value="UniProtKB-UniRule"/>
</dbReference>
<dbReference type="PANTHER" id="PTHR48277:SF1">
    <property type="entry name" value="MITOCHONDRIAL RIBOSOMAL PROTEIN S5"/>
    <property type="match status" value="1"/>
</dbReference>
<dbReference type="Pfam" id="PF03719">
    <property type="entry name" value="Ribosomal_S5_C"/>
    <property type="match status" value="1"/>
</dbReference>
<sequence>MRDKSAGKPAPTQRDNPTRGRRGFKGDRSKEFDQKIINIRRVTRVIAGGRRMSFAVAILIGDRKGSVGLGTGKAADTALAINKAVRAAKKNMLKINGTKDSSIPFEVTARYKGANIMLRPNRARGLVVGSASRDILKLAGLKDITGKILSGSKNKLNIAKATLKALKQL</sequence>
<dbReference type="Gene3D" id="3.30.160.20">
    <property type="match status" value="1"/>
</dbReference>
<reference evidence="10 11" key="1">
    <citation type="journal article" date="2016" name="Nat. Commun.">
        <title>Thousands of microbial genomes shed light on interconnected biogeochemical processes in an aquifer system.</title>
        <authorList>
            <person name="Anantharaman K."/>
            <person name="Brown C.T."/>
            <person name="Hug L.A."/>
            <person name="Sharon I."/>
            <person name="Castelle C.J."/>
            <person name="Probst A.J."/>
            <person name="Thomas B.C."/>
            <person name="Singh A."/>
            <person name="Wilkins M.J."/>
            <person name="Karaoz U."/>
            <person name="Brodie E.L."/>
            <person name="Williams K.H."/>
            <person name="Hubbard S.S."/>
            <person name="Banfield J.F."/>
        </authorList>
    </citation>
    <scope>NUCLEOTIDE SEQUENCE [LARGE SCALE GENOMIC DNA]</scope>
</reference>
<evidence type="ECO:0000256" key="8">
    <source>
        <dbReference type="SAM" id="MobiDB-lite"/>
    </source>
</evidence>
<keyword evidence="3 6" id="KW-0687">Ribonucleoprotein</keyword>
<proteinExistence type="inferred from homology"/>
<evidence type="ECO:0000256" key="1">
    <source>
        <dbReference type="ARBA" id="ARBA00008945"/>
    </source>
</evidence>
<dbReference type="GO" id="GO:0003723">
    <property type="term" value="F:RNA binding"/>
    <property type="evidence" value="ECO:0007669"/>
    <property type="project" value="InterPro"/>
</dbReference>
<dbReference type="InterPro" id="IPR005324">
    <property type="entry name" value="Ribosomal_uS5_C"/>
</dbReference>
<dbReference type="GO" id="GO:0006412">
    <property type="term" value="P:translation"/>
    <property type="evidence" value="ECO:0007669"/>
    <property type="project" value="InterPro"/>
</dbReference>
<protein>
    <recommendedName>
        <fullName evidence="4">Small ribosomal subunit protein uS5</fullName>
    </recommendedName>
    <alternativeName>
        <fullName evidence="5">30S ribosomal protein S5</fullName>
    </alternativeName>
</protein>
<comment type="similarity">
    <text evidence="1 7">Belongs to the universal ribosomal protein uS5 family.</text>
</comment>
<evidence type="ECO:0000256" key="6">
    <source>
        <dbReference type="PROSITE-ProRule" id="PRU00268"/>
    </source>
</evidence>
<dbReference type="AlphaFoldDB" id="A0A1F6VLY7"/>
<dbReference type="GO" id="GO:0005737">
    <property type="term" value="C:cytoplasm"/>
    <property type="evidence" value="ECO:0007669"/>
    <property type="project" value="UniProtKB-ARBA"/>
</dbReference>
<dbReference type="FunFam" id="3.30.230.10:FF:000002">
    <property type="entry name" value="30S ribosomal protein S5"/>
    <property type="match status" value="1"/>
</dbReference>
<evidence type="ECO:0000313" key="10">
    <source>
        <dbReference type="EMBL" id="OGI70633.1"/>
    </source>
</evidence>
<dbReference type="PROSITE" id="PS50881">
    <property type="entry name" value="S5_DSRBD"/>
    <property type="match status" value="1"/>
</dbReference>
<evidence type="ECO:0000313" key="11">
    <source>
        <dbReference type="Proteomes" id="UP000178059"/>
    </source>
</evidence>